<protein>
    <submittedName>
        <fullName evidence="1">Uncharacterized protein</fullName>
    </submittedName>
</protein>
<evidence type="ECO:0000313" key="2">
    <source>
        <dbReference type="Proteomes" id="UP000320176"/>
    </source>
</evidence>
<evidence type="ECO:0000313" key="1">
    <source>
        <dbReference type="EMBL" id="TWU05791.1"/>
    </source>
</evidence>
<proteinExistence type="predicted"/>
<reference evidence="1 2" key="1">
    <citation type="submission" date="2019-02" db="EMBL/GenBank/DDBJ databases">
        <title>Deep-cultivation of Planctomycetes and their phenomic and genomic characterization uncovers novel biology.</title>
        <authorList>
            <person name="Wiegand S."/>
            <person name="Jogler M."/>
            <person name="Boedeker C."/>
            <person name="Pinto D."/>
            <person name="Vollmers J."/>
            <person name="Rivas-Marin E."/>
            <person name="Kohn T."/>
            <person name="Peeters S.H."/>
            <person name="Heuer A."/>
            <person name="Rast P."/>
            <person name="Oberbeckmann S."/>
            <person name="Bunk B."/>
            <person name="Jeske O."/>
            <person name="Meyerdierks A."/>
            <person name="Storesund J.E."/>
            <person name="Kallscheuer N."/>
            <person name="Luecker S."/>
            <person name="Lage O.M."/>
            <person name="Pohl T."/>
            <person name="Merkel B.J."/>
            <person name="Hornburger P."/>
            <person name="Mueller R.-W."/>
            <person name="Bruemmer F."/>
            <person name="Labrenz M."/>
            <person name="Spormann A.M."/>
            <person name="Op Den Camp H."/>
            <person name="Overmann J."/>
            <person name="Amann R."/>
            <person name="Jetten M.S.M."/>
            <person name="Mascher T."/>
            <person name="Medema M.H."/>
            <person name="Devos D.P."/>
            <person name="Kaster A.-K."/>
            <person name="Ovreas L."/>
            <person name="Rohde M."/>
            <person name="Galperin M.Y."/>
            <person name="Jogler C."/>
        </authorList>
    </citation>
    <scope>NUCLEOTIDE SEQUENCE [LARGE SCALE GENOMIC DNA]</scope>
    <source>
        <strain evidence="1 2">Pla52n</strain>
    </source>
</reference>
<accession>A0A5C6B2M7</accession>
<name>A0A5C6B2M7_9BACT</name>
<dbReference type="EMBL" id="SJPN01000002">
    <property type="protein sequence ID" value="TWU05791.1"/>
    <property type="molecule type" value="Genomic_DNA"/>
</dbReference>
<organism evidence="1 2">
    <name type="scientific">Stieleria varia</name>
    <dbReference type="NCBI Taxonomy" id="2528005"/>
    <lineage>
        <taxon>Bacteria</taxon>
        <taxon>Pseudomonadati</taxon>
        <taxon>Planctomycetota</taxon>
        <taxon>Planctomycetia</taxon>
        <taxon>Pirellulales</taxon>
        <taxon>Pirellulaceae</taxon>
        <taxon>Stieleria</taxon>
    </lineage>
</organism>
<keyword evidence="2" id="KW-1185">Reference proteome</keyword>
<dbReference type="OrthoDB" id="9799970at2"/>
<dbReference type="AlphaFoldDB" id="A0A5C6B2M7"/>
<dbReference type="RefSeq" id="WP_146518984.1">
    <property type="nucleotide sequence ID" value="NZ_CP151726.1"/>
</dbReference>
<gene>
    <name evidence="1" type="ORF">Pla52n_15060</name>
</gene>
<sequence length="95" mass="10448">MSDALSDLESQWRAAGLTVRLNPSVYGDGLLAYESVDGPQGLTILHDAVFIFTESGRWGAWWPARNHERPDPQYAAFSDVIAAVSSENQWSIALP</sequence>
<dbReference type="Proteomes" id="UP000320176">
    <property type="component" value="Unassembled WGS sequence"/>
</dbReference>
<comment type="caution">
    <text evidence="1">The sequence shown here is derived from an EMBL/GenBank/DDBJ whole genome shotgun (WGS) entry which is preliminary data.</text>
</comment>